<dbReference type="Proteomes" id="UP000723714">
    <property type="component" value="Unassembled WGS sequence"/>
</dbReference>
<keyword evidence="2" id="KW-1185">Reference proteome</keyword>
<gene>
    <name evidence="1" type="ORF">HGO97_017520</name>
</gene>
<protein>
    <submittedName>
        <fullName evidence="1">Uncharacterized protein</fullName>
    </submittedName>
</protein>
<organism evidence="1 2">
    <name type="scientific">Faecalicatena faecalis</name>
    <dbReference type="NCBI Taxonomy" id="2726362"/>
    <lineage>
        <taxon>Bacteria</taxon>
        <taxon>Bacillati</taxon>
        <taxon>Bacillota</taxon>
        <taxon>Clostridia</taxon>
        <taxon>Lachnospirales</taxon>
        <taxon>Lachnospiraceae</taxon>
        <taxon>Faecalicatena</taxon>
    </lineage>
</organism>
<proteinExistence type="predicted"/>
<sequence>MYEKYCVELNIKKDVPPIKGKSPVYMFGQDYFRDAFSWTEVMTITDEFMMMEGTAKGKEKIVHIGPDGHKGGPYPKWIHNAEKVFLFCGTDLDHPEDLGATVEFHLGEGTQEEVLVFDQPRAVFVPKNLRHGPVYVKDFHRSLNVVSVLNAPNRQSADIETDFTYEQE</sequence>
<evidence type="ECO:0000313" key="2">
    <source>
        <dbReference type="Proteomes" id="UP000723714"/>
    </source>
</evidence>
<name>A0ABS6D7N6_9FIRM</name>
<reference evidence="1 2" key="1">
    <citation type="submission" date="2021-06" db="EMBL/GenBank/DDBJ databases">
        <title>Faecalicatena sp. nov. isolated from porcine feces.</title>
        <authorList>
            <person name="Oh B.S."/>
            <person name="Lee J.H."/>
        </authorList>
    </citation>
    <scope>NUCLEOTIDE SEQUENCE [LARGE SCALE GENOMIC DNA]</scope>
    <source>
        <strain evidence="1 2">AGMB00832</strain>
    </source>
</reference>
<evidence type="ECO:0000313" key="1">
    <source>
        <dbReference type="EMBL" id="MBU3877605.1"/>
    </source>
</evidence>
<accession>A0ABS6D7N6</accession>
<comment type="caution">
    <text evidence="1">The sequence shown here is derived from an EMBL/GenBank/DDBJ whole genome shotgun (WGS) entry which is preliminary data.</text>
</comment>
<dbReference type="EMBL" id="JABACJ020000020">
    <property type="protein sequence ID" value="MBU3877605.1"/>
    <property type="molecule type" value="Genomic_DNA"/>
</dbReference>